<dbReference type="InterPro" id="IPR052821">
    <property type="entry name" value="F-box_only_SRC"/>
</dbReference>
<reference evidence="3" key="2">
    <citation type="submission" date="2021-04" db="EMBL/GenBank/DDBJ databases">
        <title>Genome-wide patterns of bracovirus chromosomal integration into multiple host tissues during parasitism.</title>
        <authorList>
            <person name="Chebbi M.A.C."/>
        </authorList>
    </citation>
    <scope>NUCLEOTIDE SEQUENCE</scope>
    <source>
        <tissue evidence="3">Whole body</tissue>
    </source>
</reference>
<gene>
    <name evidence="3" type="ORF">G9C98_007625</name>
</gene>
<accession>A0A8J5V5P1</accession>
<dbReference type="PROSITE" id="PS50181">
    <property type="entry name" value="FBOX"/>
    <property type="match status" value="1"/>
</dbReference>
<dbReference type="SMART" id="SM00256">
    <property type="entry name" value="FBOX"/>
    <property type="match status" value="1"/>
</dbReference>
<keyword evidence="4" id="KW-1185">Reference proteome</keyword>
<keyword evidence="1" id="KW-0175">Coiled coil</keyword>
<dbReference type="Pfam" id="PF12937">
    <property type="entry name" value="F-box-like"/>
    <property type="match status" value="1"/>
</dbReference>
<evidence type="ECO:0000259" key="2">
    <source>
        <dbReference type="PROSITE" id="PS50181"/>
    </source>
</evidence>
<dbReference type="GO" id="GO:0019005">
    <property type="term" value="C:SCF ubiquitin ligase complex"/>
    <property type="evidence" value="ECO:0007669"/>
    <property type="project" value="TreeGrafter"/>
</dbReference>
<protein>
    <recommendedName>
        <fullName evidence="2">F-box domain-containing protein</fullName>
    </recommendedName>
</protein>
<reference evidence="3" key="1">
    <citation type="submission" date="2020-03" db="EMBL/GenBank/DDBJ databases">
        <authorList>
            <person name="Chebbi M.A."/>
            <person name="Drezen J.M."/>
        </authorList>
    </citation>
    <scope>NUCLEOTIDE SEQUENCE</scope>
    <source>
        <tissue evidence="3">Whole body</tissue>
    </source>
</reference>
<dbReference type="CDD" id="cd22110">
    <property type="entry name" value="F-box_FBXO42"/>
    <property type="match status" value="1"/>
</dbReference>
<proteinExistence type="predicted"/>
<name>A0A8J5V5P1_9HYME</name>
<dbReference type="PANTHER" id="PTHR46432:SF1">
    <property type="entry name" value="F-BOX ONLY PROTEIN 42"/>
    <property type="match status" value="1"/>
</dbReference>
<feature type="domain" description="F-box" evidence="2">
    <location>
        <begin position="2"/>
        <end position="54"/>
    </location>
</feature>
<dbReference type="AlphaFoldDB" id="A0A8J5V5P1"/>
<dbReference type="PANTHER" id="PTHR46432">
    <property type="entry name" value="F-BOX ONLY PROTEIN 42"/>
    <property type="match status" value="1"/>
</dbReference>
<evidence type="ECO:0000313" key="3">
    <source>
        <dbReference type="EMBL" id="KAG8034549.1"/>
    </source>
</evidence>
<dbReference type="Pfam" id="PF13415">
    <property type="entry name" value="Beta-prop_FBX42"/>
    <property type="match status" value="1"/>
</dbReference>
<dbReference type="InterPro" id="IPR001810">
    <property type="entry name" value="F-box_dom"/>
</dbReference>
<sequence length="528" mass="60056">MASPIDFLPDEILEYILNLIPPYKDLKECMLVCKRWHHAVKHVIEHRKAYFQRSVAYGSLLWNSPAISERPSIITNRHSHSACTYENSMYIFGGCTKTGTTFNDLWKLDLDTRKWERPIPMGTYPSPKACASMVYYNKSFVLFGGWAQPATFPPFQRRKLFNELHIYSITNNKWTAIETLNDPPAMCAHSATVHGNLMVVFGGISTFLHYNTSNDVWCFNLETHTWHEQITTSPKPHPRFGHSQIALDDKNLMIIGGCTNPTVGIDDAWLLTMEGTHWRWTKLTINGLEWAPMMIWCHQACKVGEHLIILSKKKQASALSKNVTNDKVICHGPSSLAMAECNLPDTQQKSVPVVDKDENVNGRRGKFKPRPGVVVNSARAINNTRPHPGIRVAVERKFGPMAAFNPDLGTPSPNRLRQLEDLRRMEERINRQRMEARLIKTNINRLAIFVLNIANVLREDHSASWIQNSGKDLTGPEERVLYSLVLGNAELIFFGGTRKFPTKQGQIEGEVSEVYNDVHFINPPRYAI</sequence>
<dbReference type="GO" id="GO:1990756">
    <property type="term" value="F:ubiquitin-like ligase-substrate adaptor activity"/>
    <property type="evidence" value="ECO:0007669"/>
    <property type="project" value="TreeGrafter"/>
</dbReference>
<comment type="caution">
    <text evidence="3">The sequence shown here is derived from an EMBL/GenBank/DDBJ whole genome shotgun (WGS) entry which is preliminary data.</text>
</comment>
<dbReference type="EMBL" id="JAAOIC020000067">
    <property type="protein sequence ID" value="KAG8034549.1"/>
    <property type="molecule type" value="Genomic_DNA"/>
</dbReference>
<organism evidence="3 4">
    <name type="scientific">Cotesia typhae</name>
    <dbReference type="NCBI Taxonomy" id="2053667"/>
    <lineage>
        <taxon>Eukaryota</taxon>
        <taxon>Metazoa</taxon>
        <taxon>Ecdysozoa</taxon>
        <taxon>Arthropoda</taxon>
        <taxon>Hexapoda</taxon>
        <taxon>Insecta</taxon>
        <taxon>Pterygota</taxon>
        <taxon>Neoptera</taxon>
        <taxon>Endopterygota</taxon>
        <taxon>Hymenoptera</taxon>
        <taxon>Apocrita</taxon>
        <taxon>Ichneumonoidea</taxon>
        <taxon>Braconidae</taxon>
        <taxon>Microgastrinae</taxon>
        <taxon>Cotesia</taxon>
    </lineage>
</organism>
<dbReference type="Proteomes" id="UP000729913">
    <property type="component" value="Unassembled WGS sequence"/>
</dbReference>
<evidence type="ECO:0000313" key="4">
    <source>
        <dbReference type="Proteomes" id="UP000729913"/>
    </source>
</evidence>
<feature type="coiled-coil region" evidence="1">
    <location>
        <begin position="415"/>
        <end position="442"/>
    </location>
</feature>
<evidence type="ECO:0000256" key="1">
    <source>
        <dbReference type="SAM" id="Coils"/>
    </source>
</evidence>
<dbReference type="OrthoDB" id="9973021at2759"/>